<dbReference type="SUPFAM" id="SSF160214">
    <property type="entry name" value="FlaG-like"/>
    <property type="match status" value="1"/>
</dbReference>
<dbReference type="RefSeq" id="WP_094812578.1">
    <property type="nucleotide sequence ID" value="NZ_NEVU01000002.1"/>
</dbReference>
<dbReference type="Pfam" id="PF03646">
    <property type="entry name" value="FlaG"/>
    <property type="match status" value="1"/>
</dbReference>
<dbReference type="Gene3D" id="3.30.160.170">
    <property type="entry name" value="FlaG-like"/>
    <property type="match status" value="1"/>
</dbReference>
<protein>
    <recommendedName>
        <fullName evidence="5">Flagellar protein</fullName>
    </recommendedName>
</protein>
<feature type="compositionally biased region" description="Low complexity" evidence="1">
    <location>
        <begin position="39"/>
        <end position="50"/>
    </location>
</feature>
<dbReference type="OrthoDB" id="5516677at2"/>
<evidence type="ECO:0000256" key="2">
    <source>
        <dbReference type="SAM" id="SignalP"/>
    </source>
</evidence>
<feature type="region of interest" description="Disordered" evidence="1">
    <location>
        <begin position="1"/>
        <end position="50"/>
    </location>
</feature>
<reference evidence="4" key="1">
    <citation type="submission" date="2017-05" db="EMBL/GenBank/DDBJ databases">
        <title>Complete and WGS of Bordetella genogroups.</title>
        <authorList>
            <person name="Spilker T."/>
            <person name="Lipuma J."/>
        </authorList>
    </citation>
    <scope>NUCLEOTIDE SEQUENCE [LARGE SCALE GENOMIC DNA]</scope>
    <source>
        <strain evidence="4">AU6712</strain>
    </source>
</reference>
<dbReference type="AlphaFoldDB" id="A0A261VMA0"/>
<keyword evidence="4" id="KW-1185">Reference proteome</keyword>
<evidence type="ECO:0000313" key="4">
    <source>
        <dbReference type="Proteomes" id="UP000216429"/>
    </source>
</evidence>
<sequence>MTVSPISLSLPASAPASTAPAAALPASAEPPRTPAAGPAQPARADSQEAAASVAAAVQDINKQLQAWATELHFDMDPDLHRIVISLRDSESGEVLRTIPTDAAIRYAKMIVKLQGNTVETTA</sequence>
<dbReference type="Proteomes" id="UP000216429">
    <property type="component" value="Unassembled WGS sequence"/>
</dbReference>
<evidence type="ECO:0000256" key="1">
    <source>
        <dbReference type="SAM" id="MobiDB-lite"/>
    </source>
</evidence>
<organism evidence="3 4">
    <name type="scientific">Bordetella genomosp. 12</name>
    <dbReference type="NCBI Taxonomy" id="463035"/>
    <lineage>
        <taxon>Bacteria</taxon>
        <taxon>Pseudomonadati</taxon>
        <taxon>Pseudomonadota</taxon>
        <taxon>Betaproteobacteria</taxon>
        <taxon>Burkholderiales</taxon>
        <taxon>Alcaligenaceae</taxon>
        <taxon>Bordetella</taxon>
    </lineage>
</organism>
<evidence type="ECO:0008006" key="5">
    <source>
        <dbReference type="Google" id="ProtNLM"/>
    </source>
</evidence>
<name>A0A261VMA0_9BORD</name>
<evidence type="ECO:0000313" key="3">
    <source>
        <dbReference type="EMBL" id="OZI74700.1"/>
    </source>
</evidence>
<dbReference type="EMBL" id="NEVU01000002">
    <property type="protein sequence ID" value="OZI74700.1"/>
    <property type="molecule type" value="Genomic_DNA"/>
</dbReference>
<feature type="compositionally biased region" description="Low complexity" evidence="1">
    <location>
        <begin position="1"/>
        <end position="30"/>
    </location>
</feature>
<dbReference type="InterPro" id="IPR035924">
    <property type="entry name" value="FlaG-like_sf"/>
</dbReference>
<keyword evidence="2" id="KW-0732">Signal</keyword>
<feature type="chain" id="PRO_5013012036" description="Flagellar protein" evidence="2">
    <location>
        <begin position="22"/>
        <end position="122"/>
    </location>
</feature>
<comment type="caution">
    <text evidence="3">The sequence shown here is derived from an EMBL/GenBank/DDBJ whole genome shotgun (WGS) entry which is preliminary data.</text>
</comment>
<dbReference type="InterPro" id="IPR005186">
    <property type="entry name" value="FlaG"/>
</dbReference>
<proteinExistence type="predicted"/>
<gene>
    <name evidence="3" type="ORF">CAL22_09615</name>
</gene>
<feature type="signal peptide" evidence="2">
    <location>
        <begin position="1"/>
        <end position="21"/>
    </location>
</feature>
<accession>A0A261VMA0</accession>